<keyword evidence="2" id="KW-1185">Reference proteome</keyword>
<dbReference type="AlphaFoldDB" id="A0A6A4X377"/>
<name>A0A6A4X377_AMPAM</name>
<sequence>MKSSPSEAEPATTTSLPGYLIKTTPDGVVTIMENNEELPKYFTSYPSTLPGLMMVMVQQPTVEDAVEWLLERHIYCIIITSDGEFFYPANGVPSEEDLLSSQPKPDGEKMEVVILNRLEKYAPTSNPDTEATSSTAVEVPQEKPTVVTATPMETYYVRGDQPSGSLWQLVVLTSVSSRPEISCIYKCNTMGMPWVAFRMGDTP</sequence>
<protein>
    <submittedName>
        <fullName evidence="1">Uncharacterized protein</fullName>
    </submittedName>
</protein>
<organism evidence="1 2">
    <name type="scientific">Amphibalanus amphitrite</name>
    <name type="common">Striped barnacle</name>
    <name type="synonym">Balanus amphitrite</name>
    <dbReference type="NCBI Taxonomy" id="1232801"/>
    <lineage>
        <taxon>Eukaryota</taxon>
        <taxon>Metazoa</taxon>
        <taxon>Ecdysozoa</taxon>
        <taxon>Arthropoda</taxon>
        <taxon>Crustacea</taxon>
        <taxon>Multicrustacea</taxon>
        <taxon>Cirripedia</taxon>
        <taxon>Thoracica</taxon>
        <taxon>Thoracicalcarea</taxon>
        <taxon>Balanomorpha</taxon>
        <taxon>Balanoidea</taxon>
        <taxon>Balanidae</taxon>
        <taxon>Amphibalaninae</taxon>
        <taxon>Amphibalanus</taxon>
    </lineage>
</organism>
<dbReference type="Proteomes" id="UP000440578">
    <property type="component" value="Unassembled WGS sequence"/>
</dbReference>
<accession>A0A6A4X377</accession>
<proteinExistence type="predicted"/>
<comment type="caution">
    <text evidence="1">The sequence shown here is derived from an EMBL/GenBank/DDBJ whole genome shotgun (WGS) entry which is preliminary data.</text>
</comment>
<evidence type="ECO:0000313" key="1">
    <source>
        <dbReference type="EMBL" id="KAF0308732.1"/>
    </source>
</evidence>
<evidence type="ECO:0000313" key="2">
    <source>
        <dbReference type="Proteomes" id="UP000440578"/>
    </source>
</evidence>
<reference evidence="1 2" key="1">
    <citation type="submission" date="2019-07" db="EMBL/GenBank/DDBJ databases">
        <title>Draft genome assembly of a fouling barnacle, Amphibalanus amphitrite (Darwin, 1854): The first reference genome for Thecostraca.</title>
        <authorList>
            <person name="Kim W."/>
        </authorList>
    </citation>
    <scope>NUCLEOTIDE SEQUENCE [LARGE SCALE GENOMIC DNA]</scope>
    <source>
        <strain evidence="1">SNU_AA5</strain>
        <tissue evidence="1">Soma without cirri and trophi</tissue>
    </source>
</reference>
<gene>
    <name evidence="1" type="ORF">FJT64_020090</name>
</gene>
<dbReference type="EMBL" id="VIIS01000468">
    <property type="protein sequence ID" value="KAF0308732.1"/>
    <property type="molecule type" value="Genomic_DNA"/>
</dbReference>